<accession>A0A0F9JF10</accession>
<comment type="caution">
    <text evidence="1">The sequence shown here is derived from an EMBL/GenBank/DDBJ whole genome shotgun (WGS) entry which is preliminary data.</text>
</comment>
<protein>
    <submittedName>
        <fullName evidence="1">Uncharacterized protein</fullName>
    </submittedName>
</protein>
<dbReference type="EMBL" id="LAZR01010208">
    <property type="protein sequence ID" value="KKM68213.1"/>
    <property type="molecule type" value="Genomic_DNA"/>
</dbReference>
<sequence length="129" mass="13748">MNGRAREAAPSKTGRPAGRILSRLLLLSSLWPAIAGRCVTKGGVNSQARRAGGGCGKTEEHRLKDSKRCKGRSPMLLLPSIVAGTTVPGLRFVVVHGGPRLKSDCCSLGCMTRRGTAPMMIRANMHWAL</sequence>
<gene>
    <name evidence="1" type="ORF">LCGC14_1463080</name>
</gene>
<evidence type="ECO:0000313" key="1">
    <source>
        <dbReference type="EMBL" id="KKM68213.1"/>
    </source>
</evidence>
<reference evidence="1" key="1">
    <citation type="journal article" date="2015" name="Nature">
        <title>Complex archaea that bridge the gap between prokaryotes and eukaryotes.</title>
        <authorList>
            <person name="Spang A."/>
            <person name="Saw J.H."/>
            <person name="Jorgensen S.L."/>
            <person name="Zaremba-Niedzwiedzka K."/>
            <person name="Martijn J."/>
            <person name="Lind A.E."/>
            <person name="van Eijk R."/>
            <person name="Schleper C."/>
            <person name="Guy L."/>
            <person name="Ettema T.J."/>
        </authorList>
    </citation>
    <scope>NUCLEOTIDE SEQUENCE</scope>
</reference>
<proteinExistence type="predicted"/>
<name>A0A0F9JF10_9ZZZZ</name>
<dbReference type="AlphaFoldDB" id="A0A0F9JF10"/>
<organism evidence="1">
    <name type="scientific">marine sediment metagenome</name>
    <dbReference type="NCBI Taxonomy" id="412755"/>
    <lineage>
        <taxon>unclassified sequences</taxon>
        <taxon>metagenomes</taxon>
        <taxon>ecological metagenomes</taxon>
    </lineage>
</organism>